<evidence type="ECO:0000256" key="1">
    <source>
        <dbReference type="ARBA" id="ARBA00022490"/>
    </source>
</evidence>
<evidence type="ECO:0000313" key="9">
    <source>
        <dbReference type="EMBL" id="KAG0009684.1"/>
    </source>
</evidence>
<dbReference type="PROSITE" id="PS00678">
    <property type="entry name" value="WD_REPEATS_1"/>
    <property type="match status" value="1"/>
</dbReference>
<dbReference type="EMBL" id="JAAAID010001524">
    <property type="protein sequence ID" value="KAG0009684.1"/>
    <property type="molecule type" value="Genomic_DNA"/>
</dbReference>
<evidence type="ECO:0000313" key="10">
    <source>
        <dbReference type="Proteomes" id="UP000703661"/>
    </source>
</evidence>
<dbReference type="Proteomes" id="UP000703661">
    <property type="component" value="Unassembled WGS sequence"/>
</dbReference>
<evidence type="ECO:0000256" key="3">
    <source>
        <dbReference type="ARBA" id="ARBA00022574"/>
    </source>
</evidence>
<dbReference type="SMART" id="SM00320">
    <property type="entry name" value="WD40"/>
    <property type="match status" value="5"/>
</dbReference>
<reference evidence="9" key="1">
    <citation type="journal article" date="2020" name="Fungal Divers.">
        <title>Resolving the Mortierellaceae phylogeny through synthesis of multi-gene phylogenetics and phylogenomics.</title>
        <authorList>
            <person name="Vandepol N."/>
            <person name="Liber J."/>
            <person name="Desiro A."/>
            <person name="Na H."/>
            <person name="Kennedy M."/>
            <person name="Barry K."/>
            <person name="Grigoriev I.V."/>
            <person name="Miller A.N."/>
            <person name="O'Donnell K."/>
            <person name="Stajich J.E."/>
            <person name="Bonito G."/>
        </authorList>
    </citation>
    <scope>NUCLEOTIDE SEQUENCE</scope>
    <source>
        <strain evidence="9">NRRL 2769</strain>
    </source>
</reference>
<dbReference type="InterPro" id="IPR036322">
    <property type="entry name" value="WD40_repeat_dom_sf"/>
</dbReference>
<organism evidence="9 10">
    <name type="scientific">Entomortierella chlamydospora</name>
    <dbReference type="NCBI Taxonomy" id="101097"/>
    <lineage>
        <taxon>Eukaryota</taxon>
        <taxon>Fungi</taxon>
        <taxon>Fungi incertae sedis</taxon>
        <taxon>Mucoromycota</taxon>
        <taxon>Mortierellomycotina</taxon>
        <taxon>Mortierellomycetes</taxon>
        <taxon>Mortierellales</taxon>
        <taxon>Mortierellaceae</taxon>
        <taxon>Entomortierella</taxon>
    </lineage>
</organism>
<dbReference type="HAMAP" id="MF_03008">
    <property type="entry name" value="eIF3i"/>
    <property type="match status" value="1"/>
</dbReference>
<evidence type="ECO:0000256" key="8">
    <source>
        <dbReference type="PROSITE-ProRule" id="PRU00221"/>
    </source>
</evidence>
<comment type="subcellular location">
    <subcellularLocation>
        <location evidence="7">Cytoplasm</location>
    </subcellularLocation>
</comment>
<comment type="caution">
    <text evidence="9">The sequence shown here is derived from an EMBL/GenBank/DDBJ whole genome shotgun (WGS) entry which is preliminary data.</text>
</comment>
<dbReference type="GO" id="GO:0001732">
    <property type="term" value="P:formation of cytoplasmic translation initiation complex"/>
    <property type="evidence" value="ECO:0007669"/>
    <property type="project" value="UniProtKB-UniRule"/>
</dbReference>
<comment type="function">
    <text evidence="7">Component of the eukaryotic translation initiation factor 3 (eIF-3) complex, which is involved in protein synthesis of a specialized repertoire of mRNAs and, together with other initiation factors, stimulates binding of mRNA and methionyl-tRNAi to the 40S ribosome. The eIF-3 complex specifically targets and initiates translation of a subset of mRNAs involved in cell proliferation.</text>
</comment>
<dbReference type="InterPro" id="IPR001680">
    <property type="entry name" value="WD40_rpt"/>
</dbReference>
<keyword evidence="1 7" id="KW-0963">Cytoplasm</keyword>
<evidence type="ECO:0000256" key="5">
    <source>
        <dbReference type="ARBA" id="ARBA00022917"/>
    </source>
</evidence>
<evidence type="ECO:0000256" key="7">
    <source>
        <dbReference type="HAMAP-Rule" id="MF_03008"/>
    </source>
</evidence>
<dbReference type="PANTHER" id="PTHR19877:SF1">
    <property type="entry name" value="EUKARYOTIC TRANSLATION INITIATION FACTOR 3 SUBUNIT I"/>
    <property type="match status" value="1"/>
</dbReference>
<evidence type="ECO:0000256" key="4">
    <source>
        <dbReference type="ARBA" id="ARBA00022737"/>
    </source>
</evidence>
<dbReference type="InterPro" id="IPR027525">
    <property type="entry name" value="eIF3i"/>
</dbReference>
<feature type="repeat" description="WD" evidence="8">
    <location>
        <begin position="65"/>
        <end position="106"/>
    </location>
</feature>
<keyword evidence="5 7" id="KW-0648">Protein biosynthesis</keyword>
<dbReference type="GO" id="GO:0071541">
    <property type="term" value="C:eukaryotic translation initiation factor 3 complex, eIF3m"/>
    <property type="evidence" value="ECO:0007669"/>
    <property type="project" value="TreeGrafter"/>
</dbReference>
<keyword evidence="3 8" id="KW-0853">WD repeat</keyword>
<dbReference type="AlphaFoldDB" id="A0A9P6SXA7"/>
<name>A0A9P6SXA7_9FUNG</name>
<feature type="repeat" description="WD" evidence="8">
    <location>
        <begin position="342"/>
        <end position="372"/>
    </location>
</feature>
<dbReference type="GO" id="GO:0016282">
    <property type="term" value="C:eukaryotic 43S preinitiation complex"/>
    <property type="evidence" value="ECO:0007669"/>
    <property type="project" value="UniProtKB-UniRule"/>
</dbReference>
<dbReference type="InterPro" id="IPR015943">
    <property type="entry name" value="WD40/YVTN_repeat-like_dom_sf"/>
</dbReference>
<comment type="similarity">
    <text evidence="7">Belongs to the eIF-3 subunit I family.</text>
</comment>
<protein>
    <recommendedName>
        <fullName evidence="7">Eukaryotic translation initiation factor 3 subunit I</fullName>
        <shortName evidence="7">eIF3i</shortName>
    </recommendedName>
    <alternativeName>
        <fullName evidence="7">Eukaryotic translation initiation factor 3 39 kDa subunit homolog</fullName>
        <shortName evidence="7">eIF-3 39 kDa subunit homolog</shortName>
    </alternativeName>
</protein>
<dbReference type="SUPFAM" id="SSF50978">
    <property type="entry name" value="WD40 repeat-like"/>
    <property type="match status" value="1"/>
</dbReference>
<dbReference type="GO" id="GO:0003743">
    <property type="term" value="F:translation initiation factor activity"/>
    <property type="evidence" value="ECO:0007669"/>
    <property type="project" value="UniProtKB-UniRule"/>
</dbReference>
<comment type="subunit">
    <text evidence="7">Component of the eukaryotic translation initiation factor 3 (eIF-3) complex.</text>
</comment>
<dbReference type="Pfam" id="PF24805">
    <property type="entry name" value="EIF3I"/>
    <property type="match status" value="1"/>
</dbReference>
<accession>A0A9P6SXA7</accession>
<dbReference type="GO" id="GO:0033290">
    <property type="term" value="C:eukaryotic 48S preinitiation complex"/>
    <property type="evidence" value="ECO:0007669"/>
    <property type="project" value="UniProtKB-UniRule"/>
</dbReference>
<keyword evidence="4" id="KW-0677">Repeat</keyword>
<feature type="repeat" description="WD" evidence="8">
    <location>
        <begin position="107"/>
        <end position="148"/>
    </location>
</feature>
<dbReference type="Gene3D" id="2.130.10.10">
    <property type="entry name" value="YVTN repeat-like/Quinoprotein amine dehydrogenase"/>
    <property type="match status" value="1"/>
</dbReference>
<dbReference type="PROSITE" id="PS50294">
    <property type="entry name" value="WD_REPEATS_REGION"/>
    <property type="match status" value="3"/>
</dbReference>
<dbReference type="PROSITE" id="PS50082">
    <property type="entry name" value="WD_REPEATS_2"/>
    <property type="match status" value="3"/>
</dbReference>
<dbReference type="PANTHER" id="PTHR19877">
    <property type="entry name" value="EUKARYOTIC TRANSLATION INITIATION FACTOR 3 SUBUNIT I"/>
    <property type="match status" value="1"/>
</dbReference>
<comment type="similarity">
    <text evidence="6">Belongs to the WD repeat STRAP family.</text>
</comment>
<proteinExistence type="inferred from homology"/>
<dbReference type="GO" id="GO:0003723">
    <property type="term" value="F:RNA binding"/>
    <property type="evidence" value="ECO:0007669"/>
    <property type="project" value="TreeGrafter"/>
</dbReference>
<keyword evidence="2 7" id="KW-0396">Initiation factor</keyword>
<dbReference type="InterPro" id="IPR019775">
    <property type="entry name" value="WD40_repeat_CS"/>
</dbReference>
<keyword evidence="10" id="KW-1185">Reference proteome</keyword>
<dbReference type="FunFam" id="2.130.10.10:FF:000127">
    <property type="entry name" value="Eukaryotic translation initiation factor 3 subunit I"/>
    <property type="match status" value="1"/>
</dbReference>
<gene>
    <name evidence="7 9" type="primary">TIF34</name>
    <name evidence="9" type="ORF">BGZ80_002160</name>
</gene>
<sequence length="386" mass="43049">MILSSETCQVSVDPISYFRDFNTSRASTLGLIPGQPVLVHVAQQLPMMDNEVANPILGKLRPILLRGHERSLTQIKYNREGDLLFSVSKDHVINAWFSHNGERLGTYDGHVGTVWTVDVNSSTTLLVSGSADNTAKLWDVSNGKCLKSWEFNTAVRRVLFSEDDKKVLLVTEPRMGFPATLQIFHVENGITETVSSEPLAVFHPEGPKITVAAWGPLDKYIVVGRENGSVALMDPHTGKYITTNKVHELTLTDLQMSTDRTYFITSSKDKSAKILETDSLEVLKTYTTDTPLNSAAIMPKNQEFVVVGGGQEAMDVTRTSSRQGKFECRFWHKILEEEVGRVRGHFGPINTIAIHPDGRSFASGGEDGYVRVHHFDDDFFTFKFQI</sequence>
<evidence type="ECO:0000256" key="6">
    <source>
        <dbReference type="ARBA" id="ARBA00038394"/>
    </source>
</evidence>
<evidence type="ECO:0000256" key="2">
    <source>
        <dbReference type="ARBA" id="ARBA00022540"/>
    </source>
</evidence>